<dbReference type="OrthoDB" id="8194810at2759"/>
<dbReference type="PANTHER" id="PTHR46599">
    <property type="entry name" value="PIGGYBAC TRANSPOSABLE ELEMENT-DERIVED PROTEIN 4"/>
    <property type="match status" value="1"/>
</dbReference>
<evidence type="ECO:0000259" key="6">
    <source>
        <dbReference type="PROSITE" id="PS50950"/>
    </source>
</evidence>
<keyword evidence="4 5" id="KW-0238">DNA-binding</keyword>
<reference evidence="8" key="1">
    <citation type="submission" date="2025-08" db="UniProtKB">
        <authorList>
            <consortium name="RefSeq"/>
        </authorList>
    </citation>
    <scope>IDENTIFICATION</scope>
</reference>
<organism evidence="7 8">
    <name type="scientific">Dinoponera quadriceps</name>
    <name type="common">South American ant</name>
    <dbReference type="NCBI Taxonomy" id="609295"/>
    <lineage>
        <taxon>Eukaryota</taxon>
        <taxon>Metazoa</taxon>
        <taxon>Ecdysozoa</taxon>
        <taxon>Arthropoda</taxon>
        <taxon>Hexapoda</taxon>
        <taxon>Insecta</taxon>
        <taxon>Pterygota</taxon>
        <taxon>Neoptera</taxon>
        <taxon>Endopterygota</taxon>
        <taxon>Hymenoptera</taxon>
        <taxon>Apocrita</taxon>
        <taxon>Aculeata</taxon>
        <taxon>Formicoidea</taxon>
        <taxon>Formicidae</taxon>
        <taxon>Ponerinae</taxon>
        <taxon>Ponerini</taxon>
        <taxon>Dinoponera</taxon>
    </lineage>
</organism>
<dbReference type="AlphaFoldDB" id="A0A6P3XZI1"/>
<dbReference type="Proteomes" id="UP000515204">
    <property type="component" value="Unplaced"/>
</dbReference>
<keyword evidence="3" id="KW-0862">Zinc</keyword>
<dbReference type="SMART" id="SM00980">
    <property type="entry name" value="THAP"/>
    <property type="match status" value="1"/>
</dbReference>
<dbReference type="SUPFAM" id="SSF57716">
    <property type="entry name" value="Glucocorticoid receptor-like (DNA-binding domain)"/>
    <property type="match status" value="1"/>
</dbReference>
<dbReference type="Pfam" id="PF13843">
    <property type="entry name" value="DDE_Tnp_1_7"/>
    <property type="match status" value="1"/>
</dbReference>
<name>A0A6P3XZI1_DINQU</name>
<evidence type="ECO:0000313" key="8">
    <source>
        <dbReference type="RefSeq" id="XP_014483477.1"/>
    </source>
</evidence>
<evidence type="ECO:0000256" key="1">
    <source>
        <dbReference type="ARBA" id="ARBA00022723"/>
    </source>
</evidence>
<dbReference type="Gene3D" id="6.20.210.20">
    <property type="entry name" value="THAP domain"/>
    <property type="match status" value="1"/>
</dbReference>
<gene>
    <name evidence="8" type="primary">LOC106749000</name>
</gene>
<evidence type="ECO:0000256" key="4">
    <source>
        <dbReference type="ARBA" id="ARBA00023125"/>
    </source>
</evidence>
<evidence type="ECO:0000256" key="3">
    <source>
        <dbReference type="ARBA" id="ARBA00022833"/>
    </source>
</evidence>
<dbReference type="GO" id="GO:0008270">
    <property type="term" value="F:zinc ion binding"/>
    <property type="evidence" value="ECO:0007669"/>
    <property type="project" value="UniProtKB-KW"/>
</dbReference>
<feature type="domain" description="THAP-type" evidence="6">
    <location>
        <begin position="1"/>
        <end position="85"/>
    </location>
</feature>
<dbReference type="RefSeq" id="XP_014483477.1">
    <property type="nucleotide sequence ID" value="XM_014627991.1"/>
</dbReference>
<keyword evidence="7" id="KW-1185">Reference proteome</keyword>
<dbReference type="Pfam" id="PF05485">
    <property type="entry name" value="THAP"/>
    <property type="match status" value="1"/>
</dbReference>
<dbReference type="SMART" id="SM00692">
    <property type="entry name" value="DM3"/>
    <property type="match status" value="1"/>
</dbReference>
<dbReference type="InterPro" id="IPR032718">
    <property type="entry name" value="PGBD4_Znf_C"/>
</dbReference>
<keyword evidence="1" id="KW-0479">Metal-binding</keyword>
<evidence type="ECO:0000313" key="7">
    <source>
        <dbReference type="Proteomes" id="UP000515204"/>
    </source>
</evidence>
<evidence type="ECO:0000256" key="2">
    <source>
        <dbReference type="ARBA" id="ARBA00022771"/>
    </source>
</evidence>
<protein>
    <submittedName>
        <fullName evidence="8">PiggyBac transposable element-derived protein 4-like isoform X1</fullName>
    </submittedName>
</protein>
<dbReference type="Pfam" id="PF13842">
    <property type="entry name" value="zf-Tnp_2"/>
    <property type="match status" value="1"/>
</dbReference>
<dbReference type="PROSITE" id="PS50950">
    <property type="entry name" value="ZF_THAP"/>
    <property type="match status" value="1"/>
</dbReference>
<accession>A0A6P3XZI1</accession>
<dbReference type="InterPro" id="IPR029526">
    <property type="entry name" value="PGBD"/>
</dbReference>
<evidence type="ECO:0000256" key="5">
    <source>
        <dbReference type="PROSITE-ProRule" id="PRU00309"/>
    </source>
</evidence>
<dbReference type="GO" id="GO:0003677">
    <property type="term" value="F:DNA binding"/>
    <property type="evidence" value="ECO:0007669"/>
    <property type="project" value="UniProtKB-UniRule"/>
</dbReference>
<dbReference type="KEGG" id="dqu:106749000"/>
<dbReference type="InterPro" id="IPR006612">
    <property type="entry name" value="THAP_Znf"/>
</dbReference>
<sequence>MVAYCIICKIGGGEEDDVSFHSWYVFLRLPRDEKTRANWFAFIGYKTGPYTEICSKHFQESDFIYKVHGDGVRRFLKPGIYPTISRPLQSNKENIETFASENANDCASTIHDDITSTIDANIKLEDEKPIKIENVIMDEAVPIVNIPLNRSTIHDDTTSDIIPNANIKLEDEKSVKIENVIIDEEAPMVNTSLNRSTIDDDTISDIILNTNVKLEDKEFIKFENVIIDEEVPMVNTPLNRMFTGNKKSNRFKNELTDSEYDENFENENNFNLRKRRRTNVMHSSSESETELIEGSNDTNCDITWTKKIFVPKIHQFTSENSGIAKQICRSSKIIDYFQLFISEELVEIIVNETNYHWARQNNNNVNTLETTALNELYCFFAMSLLMTRNKNLSLKEYWSTDNFLRNDIFRTIMTRDRYFLLLRMIHFLHKPGRIGDRLTKIINIIDMLRKSFNAAFQPYQKLCIDDSLFLYKDRLSFKQYIPSERNRFGLKSFILCDCKTGYVQDIIVYAGSSTIPDSEIKEIGKSGAIVLALLKPYLGKGHTLYVDSFYSSPALFNLLYSKCTNACGTVRKRRRGMPRIDDQLKKGEVSFRSSKNLLALKWIDKEEVYIISTMHTADFTTISRYGGKQILQKPVCVADYSNSMGIGDKVDMVISTVDSTRKSLKWYRDFFFHLIDICVWNAYCLYKHKNNETISMAKFQLQLIKEIIDKYHHDYIKNQRRDTDNPMRLTERHFPSLYTSMPRGKNRSRRCVVCSKHDKRSESRYECKDCNVGLCIDPCFRIYHTQLHY</sequence>
<proteinExistence type="predicted"/>
<dbReference type="PANTHER" id="PTHR46599:SF3">
    <property type="entry name" value="PIGGYBAC TRANSPOSABLE ELEMENT-DERIVED PROTEIN 4"/>
    <property type="match status" value="1"/>
</dbReference>
<dbReference type="GeneID" id="106749000"/>
<dbReference type="InterPro" id="IPR038441">
    <property type="entry name" value="THAP_Znf_sf"/>
</dbReference>
<keyword evidence="2 5" id="KW-0863">Zinc-finger</keyword>